<dbReference type="Pfam" id="PF01094">
    <property type="entry name" value="ANF_receptor"/>
    <property type="match status" value="1"/>
</dbReference>
<evidence type="ECO:0000256" key="11">
    <source>
        <dbReference type="ARBA" id="ARBA00023257"/>
    </source>
</evidence>
<evidence type="ECO:0000313" key="19">
    <source>
        <dbReference type="Proteomes" id="UP000678393"/>
    </source>
</evidence>
<dbReference type="Gene3D" id="3.40.50.2300">
    <property type="match status" value="2"/>
</dbReference>
<evidence type="ECO:0000256" key="9">
    <source>
        <dbReference type="ARBA" id="ARBA00023170"/>
    </source>
</evidence>
<dbReference type="OrthoDB" id="5984008at2759"/>
<keyword evidence="5" id="KW-0770">Synapse</keyword>
<dbReference type="InterPro" id="IPR001828">
    <property type="entry name" value="ANF_lig-bd_rcpt"/>
</dbReference>
<evidence type="ECO:0000313" key="18">
    <source>
        <dbReference type="EMBL" id="CAG5116439.1"/>
    </source>
</evidence>
<feature type="non-terminal residue" evidence="18">
    <location>
        <position position="718"/>
    </location>
</feature>
<dbReference type="GO" id="GO:0045211">
    <property type="term" value="C:postsynaptic membrane"/>
    <property type="evidence" value="ECO:0007669"/>
    <property type="project" value="UniProtKB-SubCell"/>
</dbReference>
<evidence type="ECO:0000259" key="17">
    <source>
        <dbReference type="SMART" id="SM00918"/>
    </source>
</evidence>
<keyword evidence="4 15" id="KW-1133">Transmembrane helix</keyword>
<feature type="domain" description="Ionotropic glutamate receptor C-terminal" evidence="16">
    <location>
        <begin position="255"/>
        <end position="586"/>
    </location>
</feature>
<feature type="domain" description="Ionotropic glutamate receptor L-glutamate and glycine-binding" evidence="17">
    <location>
        <begin position="254"/>
        <end position="312"/>
    </location>
</feature>
<feature type="transmembrane region" description="Helical" evidence="15">
    <location>
        <begin position="406"/>
        <end position="431"/>
    </location>
</feature>
<evidence type="ECO:0000256" key="15">
    <source>
        <dbReference type="SAM" id="Phobius"/>
    </source>
</evidence>
<keyword evidence="6" id="KW-0175">Coiled coil</keyword>
<reference evidence="18" key="1">
    <citation type="submission" date="2021-04" db="EMBL/GenBank/DDBJ databases">
        <authorList>
            <consortium name="Molecular Ecology Group"/>
        </authorList>
    </citation>
    <scope>NUCLEOTIDE SEQUENCE</scope>
</reference>
<dbReference type="InterPro" id="IPR015683">
    <property type="entry name" value="Ionotropic_Glu_rcpt"/>
</dbReference>
<keyword evidence="9" id="KW-0675">Receptor</keyword>
<protein>
    <submittedName>
        <fullName evidence="18">Uncharacterized protein</fullName>
    </submittedName>
</protein>
<dbReference type="SMART" id="SM00918">
    <property type="entry name" value="Lig_chan-Glu_bd"/>
    <property type="match status" value="1"/>
</dbReference>
<comment type="subcellular location">
    <subcellularLocation>
        <location evidence="1">Membrane</location>
        <topology evidence="1">Multi-pass membrane protein</topology>
    </subcellularLocation>
    <subcellularLocation>
        <location evidence="14">Postsynaptic cell membrane</location>
    </subcellularLocation>
</comment>
<feature type="transmembrane region" description="Helical" evidence="15">
    <location>
        <begin position="618"/>
        <end position="642"/>
    </location>
</feature>
<dbReference type="GO" id="GO:0015276">
    <property type="term" value="F:ligand-gated monoatomic ion channel activity"/>
    <property type="evidence" value="ECO:0007669"/>
    <property type="project" value="InterPro"/>
</dbReference>
<evidence type="ECO:0000256" key="13">
    <source>
        <dbReference type="ARBA" id="ARBA00023303"/>
    </source>
</evidence>
<feature type="transmembrane region" description="Helical" evidence="15">
    <location>
        <begin position="360"/>
        <end position="385"/>
    </location>
</feature>
<feature type="non-terminal residue" evidence="18">
    <location>
        <position position="1"/>
    </location>
</feature>
<evidence type="ECO:0000256" key="2">
    <source>
        <dbReference type="ARBA" id="ARBA00022448"/>
    </source>
</evidence>
<dbReference type="InterPro" id="IPR001320">
    <property type="entry name" value="Iontro_rcpt_C"/>
</dbReference>
<evidence type="ECO:0000256" key="14">
    <source>
        <dbReference type="ARBA" id="ARBA00034100"/>
    </source>
</evidence>
<evidence type="ECO:0000256" key="10">
    <source>
        <dbReference type="ARBA" id="ARBA00023180"/>
    </source>
</evidence>
<dbReference type="InterPro" id="IPR019594">
    <property type="entry name" value="Glu/Gly-bd"/>
</dbReference>
<evidence type="ECO:0000256" key="4">
    <source>
        <dbReference type="ARBA" id="ARBA00022989"/>
    </source>
</evidence>
<dbReference type="Proteomes" id="UP000678393">
    <property type="component" value="Unassembled WGS sequence"/>
</dbReference>
<dbReference type="Gene3D" id="3.40.190.10">
    <property type="entry name" value="Periplasmic binding protein-like II"/>
    <property type="match status" value="3"/>
</dbReference>
<dbReference type="PANTHER" id="PTHR18966">
    <property type="entry name" value="IONOTROPIC GLUTAMATE RECEPTOR"/>
    <property type="match status" value="1"/>
</dbReference>
<evidence type="ECO:0000256" key="12">
    <source>
        <dbReference type="ARBA" id="ARBA00023286"/>
    </source>
</evidence>
<dbReference type="FunFam" id="3.40.190.10:FF:000155">
    <property type="entry name" value="Glutamate receptor ionotropic, NMDA 2B"/>
    <property type="match status" value="1"/>
</dbReference>
<dbReference type="GO" id="GO:0043226">
    <property type="term" value="C:organelle"/>
    <property type="evidence" value="ECO:0007669"/>
    <property type="project" value="UniProtKB-ARBA"/>
</dbReference>
<evidence type="ECO:0000256" key="8">
    <source>
        <dbReference type="ARBA" id="ARBA00023136"/>
    </source>
</evidence>
<dbReference type="Pfam" id="PF00060">
    <property type="entry name" value="Lig_chan"/>
    <property type="match status" value="1"/>
</dbReference>
<dbReference type="EMBL" id="CAJHNH020000257">
    <property type="protein sequence ID" value="CAG5116439.1"/>
    <property type="molecule type" value="Genomic_DNA"/>
</dbReference>
<dbReference type="InterPro" id="IPR028082">
    <property type="entry name" value="Peripla_BP_I"/>
</dbReference>
<dbReference type="SUPFAM" id="SSF53850">
    <property type="entry name" value="Periplasmic binding protein-like II"/>
    <property type="match status" value="1"/>
</dbReference>
<organism evidence="18 19">
    <name type="scientific">Candidula unifasciata</name>
    <dbReference type="NCBI Taxonomy" id="100452"/>
    <lineage>
        <taxon>Eukaryota</taxon>
        <taxon>Metazoa</taxon>
        <taxon>Spiralia</taxon>
        <taxon>Lophotrochozoa</taxon>
        <taxon>Mollusca</taxon>
        <taxon>Gastropoda</taxon>
        <taxon>Heterobranchia</taxon>
        <taxon>Euthyneura</taxon>
        <taxon>Panpulmonata</taxon>
        <taxon>Eupulmonata</taxon>
        <taxon>Stylommatophora</taxon>
        <taxon>Helicina</taxon>
        <taxon>Helicoidea</taxon>
        <taxon>Geomitridae</taxon>
        <taxon>Candidula</taxon>
    </lineage>
</organism>
<evidence type="ECO:0000256" key="6">
    <source>
        <dbReference type="ARBA" id="ARBA00023054"/>
    </source>
</evidence>
<dbReference type="Pfam" id="PF10613">
    <property type="entry name" value="Lig_chan-Glu_bd"/>
    <property type="match status" value="1"/>
</dbReference>
<dbReference type="AlphaFoldDB" id="A0A8S3YH29"/>
<sequence>FGIIEQVAVSNASDNATISKDLKELVRTDARIILLYCMEGDTLNILQVAKKLNLMTNEYLWFLTFEAINKNRQLNANNLPLGMLGIYYEYREDEMEEAIKTAVAVWFRGLHQSVMASAPPGGLPTGLPWSLPNFNCQSRHIMRNVSFDNVAFNELGQLKFKDITIVNVQPPMVGEEDQKWRQVGKFTTDGIQMRHITWPGETIHPPLGRPRRHVLRIVTREELPFVEYREASQNGTCGHFSYICQVFERDENKMRISNVTVKRCCTGLSIDFLHRLSQTLNFDFVLYEVEDYQWGTKFPDGTWDGIVGDLRSGKADMAVASMTIDEDRRITFMVAIRDGAISTTAFLVYKCILFPEPYDYPAWCIILVCSVHITGASIFFFEWFSPNGLDHGRRLSSTYKFSLFRTFWLMWAMLFGAAFVTNIWALFALVFTASYTANLAAFMITKEEYHDLTGMHDRKLQYPMSMSPPFRFGTMPNGTTENNIKKNNLHMYEYMKRYSQRSVEQAMEALLKQKLDAFIYDASVLEYQEGKDRDCKLITVGNWYATTGYGVGFPFGSPWLERVNNVILNLQSEGEMERLKEFWLAGACHTKRKKNTNNRGIGHGVSSSTLGILNFTSAFIFLAAGTCLAILTFVLEYMYFWFGRKRLSSWDKRGCCALISLSMGMSLSFQESVHEAWDAHRKSKQKCTSATCESKLSKVNRDLRLARIEIYRLQSELA</sequence>
<dbReference type="FunFam" id="3.40.190.10:FF:000078">
    <property type="entry name" value="glutamate receptor ionotropic, NMDA 3B"/>
    <property type="match status" value="1"/>
</dbReference>
<proteinExistence type="predicted"/>
<keyword evidence="8 15" id="KW-0472">Membrane</keyword>
<evidence type="ECO:0000259" key="16">
    <source>
        <dbReference type="SMART" id="SM00079"/>
    </source>
</evidence>
<gene>
    <name evidence="18" type="ORF">CUNI_LOCUS1997</name>
</gene>
<keyword evidence="3 15" id="KW-0812">Transmembrane</keyword>
<keyword evidence="2" id="KW-0813">Transport</keyword>
<evidence type="ECO:0000256" key="1">
    <source>
        <dbReference type="ARBA" id="ARBA00004141"/>
    </source>
</evidence>
<keyword evidence="13" id="KW-0407">Ion channel</keyword>
<evidence type="ECO:0000256" key="5">
    <source>
        <dbReference type="ARBA" id="ARBA00023018"/>
    </source>
</evidence>
<comment type="caution">
    <text evidence="18">The sequence shown here is derived from an EMBL/GenBank/DDBJ whole genome shotgun (WGS) entry which is preliminary data.</text>
</comment>
<evidence type="ECO:0000256" key="7">
    <source>
        <dbReference type="ARBA" id="ARBA00023065"/>
    </source>
</evidence>
<keyword evidence="7" id="KW-0406">Ion transport</keyword>
<accession>A0A8S3YH29</accession>
<dbReference type="SMART" id="SM00079">
    <property type="entry name" value="PBPe"/>
    <property type="match status" value="1"/>
</dbReference>
<dbReference type="SUPFAM" id="SSF53822">
    <property type="entry name" value="Periplasmic binding protein-like I"/>
    <property type="match status" value="1"/>
</dbReference>
<name>A0A8S3YH29_9EUPU</name>
<evidence type="ECO:0000256" key="3">
    <source>
        <dbReference type="ARBA" id="ARBA00022692"/>
    </source>
</evidence>
<keyword evidence="12" id="KW-1071">Ligand-gated ion channel</keyword>
<keyword evidence="19" id="KW-1185">Reference proteome</keyword>
<keyword evidence="11" id="KW-0628">Postsynaptic cell membrane</keyword>
<keyword evidence="10" id="KW-0325">Glycoprotein</keyword>